<proteinExistence type="predicted"/>
<evidence type="ECO:0000313" key="3">
    <source>
        <dbReference type="Proteomes" id="UP000215214"/>
    </source>
</evidence>
<dbReference type="SUPFAM" id="SSF81606">
    <property type="entry name" value="PP2C-like"/>
    <property type="match status" value="1"/>
</dbReference>
<name>A0A238U408_9FLAO</name>
<dbReference type="AlphaFoldDB" id="A0A238U408"/>
<dbReference type="Proteomes" id="UP000215214">
    <property type="component" value="Chromosome TJEJU"/>
</dbReference>
<dbReference type="Pfam" id="PF13672">
    <property type="entry name" value="PP2C_2"/>
    <property type="match status" value="1"/>
</dbReference>
<organism evidence="2 3">
    <name type="scientific">Tenacibaculum jejuense</name>
    <dbReference type="NCBI Taxonomy" id="584609"/>
    <lineage>
        <taxon>Bacteria</taxon>
        <taxon>Pseudomonadati</taxon>
        <taxon>Bacteroidota</taxon>
        <taxon>Flavobacteriia</taxon>
        <taxon>Flavobacteriales</taxon>
        <taxon>Flavobacteriaceae</taxon>
        <taxon>Tenacibaculum</taxon>
    </lineage>
</organism>
<evidence type="ECO:0000259" key="1">
    <source>
        <dbReference type="Pfam" id="PF13672"/>
    </source>
</evidence>
<gene>
    <name evidence="2" type="ORF">TJEJU_0032</name>
</gene>
<keyword evidence="3" id="KW-1185">Reference proteome</keyword>
<protein>
    <recommendedName>
        <fullName evidence="1">PPM-type phosphatase domain-containing protein</fullName>
    </recommendedName>
</protein>
<dbReference type="InterPro" id="IPR001932">
    <property type="entry name" value="PPM-type_phosphatase-like_dom"/>
</dbReference>
<dbReference type="InterPro" id="IPR036457">
    <property type="entry name" value="PPM-type-like_dom_sf"/>
</dbReference>
<dbReference type="RefSeq" id="WP_095068717.1">
    <property type="nucleotide sequence ID" value="NZ_LT899436.1"/>
</dbReference>
<accession>A0A238U408</accession>
<evidence type="ECO:0000313" key="2">
    <source>
        <dbReference type="EMBL" id="SNR13842.1"/>
    </source>
</evidence>
<sequence>MHIDYILQIGEFHTNHCEDFLLIENTADHEKLVAVFDGCSSGNESVFASILFGKLLRNISKKEFHKDFITKEKTNLSDKLYSISKQFFNELKVIKNLLDLDVYELLSTLILAIVNTETKAAEILIAGDGLITVNQKHYDFESNDKPNYLAYHLKDSFLDWYHNQTQKITVPNFKTLSLATDGIFAFKNLKNSKAYKSEDEIISFLLHEEKSMTLKSKIKTLERNFDYVPTDDIAIIKIESYINE</sequence>
<dbReference type="KEGG" id="tje:TJEJU_0032"/>
<feature type="domain" description="PPM-type phosphatase" evidence="1">
    <location>
        <begin position="16"/>
        <end position="197"/>
    </location>
</feature>
<reference evidence="2 3" key="1">
    <citation type="submission" date="2017-07" db="EMBL/GenBank/DDBJ databases">
        <authorList>
            <person name="Sun Z.S."/>
            <person name="Albrecht U."/>
            <person name="Echele G."/>
            <person name="Lee C.C."/>
        </authorList>
    </citation>
    <scope>NUCLEOTIDE SEQUENCE [LARGE SCALE GENOMIC DNA]</scope>
    <source>
        <strain evidence="3">type strain: KCTC 22618</strain>
    </source>
</reference>
<dbReference type="Gene3D" id="3.60.40.10">
    <property type="entry name" value="PPM-type phosphatase domain"/>
    <property type="match status" value="1"/>
</dbReference>
<dbReference type="OrthoDB" id="654410at2"/>
<dbReference type="EMBL" id="LT899436">
    <property type="protein sequence ID" value="SNR13842.1"/>
    <property type="molecule type" value="Genomic_DNA"/>
</dbReference>